<dbReference type="InterPro" id="IPR044814">
    <property type="entry name" value="Terpene_cyclase_plant_C1"/>
</dbReference>
<dbReference type="InterPro" id="IPR005630">
    <property type="entry name" value="Terpene_synthase_metal-bd"/>
</dbReference>
<dbReference type="FunFam" id="1.50.10.130:FF:000001">
    <property type="entry name" value="Isoprene synthase, chloroplastic"/>
    <property type="match status" value="1"/>
</dbReference>
<dbReference type="UniPathway" id="UPA00213"/>
<dbReference type="FunFam" id="1.10.600.10:FF:000007">
    <property type="entry name" value="Isoprene synthase, chloroplastic"/>
    <property type="match status" value="1"/>
</dbReference>
<name>A0A3S3QP74_9MAGN</name>
<dbReference type="Proteomes" id="UP000283530">
    <property type="component" value="Unassembled WGS sequence"/>
</dbReference>
<dbReference type="SUPFAM" id="SSF48576">
    <property type="entry name" value="Terpenoid synthases"/>
    <property type="match status" value="1"/>
</dbReference>
<keyword evidence="4" id="KW-0460">Magnesium</keyword>
<feature type="domain" description="Terpene synthase metal-binding" evidence="7">
    <location>
        <begin position="289"/>
        <end position="528"/>
    </location>
</feature>
<gene>
    <name evidence="8" type="ORF">CKAN_01721700</name>
</gene>
<evidence type="ECO:0000313" key="8">
    <source>
        <dbReference type="EMBL" id="RWR88223.1"/>
    </source>
</evidence>
<evidence type="ECO:0000259" key="7">
    <source>
        <dbReference type="Pfam" id="PF03936"/>
    </source>
</evidence>
<dbReference type="GO" id="GO:0010333">
    <property type="term" value="F:terpene synthase activity"/>
    <property type="evidence" value="ECO:0007669"/>
    <property type="project" value="InterPro"/>
</dbReference>
<proteinExistence type="inferred from homology"/>
<dbReference type="InterPro" id="IPR001906">
    <property type="entry name" value="Terpene_synth_N"/>
</dbReference>
<feature type="domain" description="Terpene synthase N-terminal" evidence="6">
    <location>
        <begin position="626"/>
        <end position="684"/>
    </location>
</feature>
<evidence type="ECO:0000259" key="6">
    <source>
        <dbReference type="Pfam" id="PF01397"/>
    </source>
</evidence>
<evidence type="ECO:0000256" key="2">
    <source>
        <dbReference type="ARBA" id="ARBA00004721"/>
    </source>
</evidence>
<dbReference type="InterPro" id="IPR036965">
    <property type="entry name" value="Terpene_synth_N_sf"/>
</dbReference>
<dbReference type="Pfam" id="PF03936">
    <property type="entry name" value="Terpene_synth_C"/>
    <property type="match status" value="1"/>
</dbReference>
<dbReference type="InterPro" id="IPR050148">
    <property type="entry name" value="Terpene_synthase-like"/>
</dbReference>
<dbReference type="CDD" id="cd00684">
    <property type="entry name" value="Terpene_cyclase_plant_C1"/>
    <property type="match status" value="1"/>
</dbReference>
<comment type="cofactor">
    <cofactor evidence="1">
        <name>Mg(2+)</name>
        <dbReference type="ChEBI" id="CHEBI:18420"/>
    </cofactor>
</comment>
<dbReference type="GO" id="GO:0000287">
    <property type="term" value="F:magnesium ion binding"/>
    <property type="evidence" value="ECO:0007669"/>
    <property type="project" value="InterPro"/>
</dbReference>
<reference evidence="8 9" key="1">
    <citation type="journal article" date="2019" name="Nat. Plants">
        <title>Stout camphor tree genome fills gaps in understanding of flowering plant genome evolution.</title>
        <authorList>
            <person name="Chaw S.M."/>
            <person name="Liu Y.C."/>
            <person name="Wu Y.W."/>
            <person name="Wang H.Y."/>
            <person name="Lin C.I."/>
            <person name="Wu C.S."/>
            <person name="Ke H.M."/>
            <person name="Chang L.Y."/>
            <person name="Hsu C.Y."/>
            <person name="Yang H.T."/>
            <person name="Sudianto E."/>
            <person name="Hsu M.H."/>
            <person name="Wu K.P."/>
            <person name="Wang L.N."/>
            <person name="Leebens-Mack J.H."/>
            <person name="Tsai I.J."/>
        </authorList>
    </citation>
    <scope>NUCLEOTIDE SEQUENCE [LARGE SCALE GENOMIC DNA]</scope>
    <source>
        <strain evidence="9">cv. Chaw 1501</strain>
        <tissue evidence="8">Young leaves</tissue>
    </source>
</reference>
<evidence type="ECO:0000256" key="5">
    <source>
        <dbReference type="ARBA" id="ARBA00033744"/>
    </source>
</evidence>
<evidence type="ECO:0000256" key="4">
    <source>
        <dbReference type="ARBA" id="ARBA00022842"/>
    </source>
</evidence>
<evidence type="ECO:0000256" key="3">
    <source>
        <dbReference type="ARBA" id="ARBA00022723"/>
    </source>
</evidence>
<comment type="pathway">
    <text evidence="2">Secondary metabolite biosynthesis; terpenoid biosynthesis.</text>
</comment>
<evidence type="ECO:0000256" key="1">
    <source>
        <dbReference type="ARBA" id="ARBA00001946"/>
    </source>
</evidence>
<dbReference type="OrthoDB" id="1936865at2759"/>
<sequence>MALQMTVPFLSSFLPNPRHRLTAHGFKPQIRVSKHISCSTTTPTYSTTVPRRSGNYKPSIWDYDFVQSLASDYKVETHAPRVEKLKEDVKYLLKDADSSLAQIELIDNLHRLGVSGLFENEIKQLLYTISSDNTSIEMKEDLHAVSTRFRLLRQHGYKVSADVFNDFKDEKGGFKASLSSDIKGMLSLYEASHLAFPGETILDEARVFTSTHLMDIKENINPILHKKVEHALDIPLHWRMEKFESRWYVDIYMREEGMNSSLLELAKLHFNFVQATFQRNLRSVSRWWKDLGLGVQLSFARDRLVESFFWAAAITPEPQFGRCREAVAKVVELTAVIDDMYDVYGTVDELELFTDAVDRWDLKAVDQLPEYMKSCFLALYNSINEIAYEVLKEERRNVIPYLRNAWTEMCKAYLVEAKWYNNGYTPTLEEFLQTSWMSVGSLGVQTYVYCLLGQNLALESNDFIEKMSNILELPGRIFRFADDLATSTEELKRGDVPKSIQCYMHEAGVTEDVARDHIMVQFRETWKKLNEYLVECSPLPQEFVNYAMNVGRSSYFTYKQGDGFGDPDSEQKKSYMSLFAEPLQKCVSKHILCSTTTPTYSITVPRRSGNHKPSIWDYDFVQSLVNVFNDFKDEKGGFKTSLSLDIKGMLTLYEASHLAFQGETILDEARAFTSTHLMDIRENMHRPSPS</sequence>
<protein>
    <submittedName>
        <fullName evidence="8">Geraniol synthase, chloroplastic</fullName>
    </submittedName>
</protein>
<dbReference type="EMBL" id="QPKB01000007">
    <property type="protein sequence ID" value="RWR88223.1"/>
    <property type="molecule type" value="Genomic_DNA"/>
</dbReference>
<organism evidence="8 9">
    <name type="scientific">Cinnamomum micranthum f. kanehirae</name>
    <dbReference type="NCBI Taxonomy" id="337451"/>
    <lineage>
        <taxon>Eukaryota</taxon>
        <taxon>Viridiplantae</taxon>
        <taxon>Streptophyta</taxon>
        <taxon>Embryophyta</taxon>
        <taxon>Tracheophyta</taxon>
        <taxon>Spermatophyta</taxon>
        <taxon>Magnoliopsida</taxon>
        <taxon>Magnoliidae</taxon>
        <taxon>Laurales</taxon>
        <taxon>Lauraceae</taxon>
        <taxon>Cinnamomum</taxon>
    </lineage>
</organism>
<dbReference type="InterPro" id="IPR008949">
    <property type="entry name" value="Isoprenoid_synthase_dom_sf"/>
</dbReference>
<dbReference type="PANTHER" id="PTHR31225:SF252">
    <property type="entry name" value="TERPENE SYNTHASE 12-RELATED"/>
    <property type="match status" value="1"/>
</dbReference>
<dbReference type="InterPro" id="IPR008930">
    <property type="entry name" value="Terpenoid_cyclase/PrenylTrfase"/>
</dbReference>
<dbReference type="SUPFAM" id="SSF48239">
    <property type="entry name" value="Terpenoid cyclases/Protein prenyltransferases"/>
    <property type="match status" value="2"/>
</dbReference>
<dbReference type="PANTHER" id="PTHR31225">
    <property type="entry name" value="OS04G0344100 PROTEIN-RELATED"/>
    <property type="match status" value="1"/>
</dbReference>
<keyword evidence="3" id="KW-0479">Metal-binding</keyword>
<dbReference type="Gene3D" id="1.10.600.10">
    <property type="entry name" value="Farnesyl Diphosphate Synthase"/>
    <property type="match status" value="1"/>
</dbReference>
<dbReference type="Pfam" id="PF01397">
    <property type="entry name" value="Terpene_synth"/>
    <property type="match status" value="2"/>
</dbReference>
<keyword evidence="9" id="KW-1185">Reference proteome</keyword>
<dbReference type="Gene3D" id="1.50.10.130">
    <property type="entry name" value="Terpene synthase, N-terminal domain"/>
    <property type="match status" value="2"/>
</dbReference>
<evidence type="ECO:0000313" key="9">
    <source>
        <dbReference type="Proteomes" id="UP000283530"/>
    </source>
</evidence>
<accession>A0A3S3QP74</accession>
<dbReference type="SFLD" id="SFLDS00005">
    <property type="entry name" value="Isoprenoid_Synthase_Type_I"/>
    <property type="match status" value="1"/>
</dbReference>
<comment type="similarity">
    <text evidence="5">Belongs to the terpene synthase family. Tpsb subfamily.</text>
</comment>
<dbReference type="InterPro" id="IPR034741">
    <property type="entry name" value="Terpene_cyclase-like_1_C"/>
</dbReference>
<dbReference type="SFLD" id="SFLDG01019">
    <property type="entry name" value="Terpene_Cyclase_Like_1_C_Termi"/>
    <property type="match status" value="1"/>
</dbReference>
<dbReference type="GO" id="GO:0016102">
    <property type="term" value="P:diterpenoid biosynthetic process"/>
    <property type="evidence" value="ECO:0007669"/>
    <property type="project" value="InterPro"/>
</dbReference>
<dbReference type="AlphaFoldDB" id="A0A3S3QP74"/>
<dbReference type="SFLD" id="SFLDG01014">
    <property type="entry name" value="Terpene_Cyclase_Like_1_N-term"/>
    <property type="match status" value="1"/>
</dbReference>
<comment type="caution">
    <text evidence="8">The sequence shown here is derived from an EMBL/GenBank/DDBJ whole genome shotgun (WGS) entry which is preliminary data.</text>
</comment>
<feature type="domain" description="Terpene synthase N-terminal" evidence="6">
    <location>
        <begin position="60"/>
        <end position="232"/>
    </location>
</feature>